<dbReference type="AlphaFoldDB" id="A0A1B0D3X8"/>
<evidence type="ECO:0000256" key="10">
    <source>
        <dbReference type="ARBA" id="ARBA00022842"/>
    </source>
</evidence>
<dbReference type="InterPro" id="IPR011876">
    <property type="entry name" value="IsopentenylPP_isomerase_typ1"/>
</dbReference>
<name>A0A1B0D3X8_PHLPP</name>
<keyword evidence="13" id="KW-0414">Isoprene biosynthesis</keyword>
<keyword evidence="11" id="KW-0752">Steroid biosynthesis</keyword>
<evidence type="ECO:0000256" key="6">
    <source>
        <dbReference type="ARBA" id="ARBA00012057"/>
    </source>
</evidence>
<dbReference type="GO" id="GO:0009240">
    <property type="term" value="P:isopentenyl diphosphate biosynthetic process"/>
    <property type="evidence" value="ECO:0007669"/>
    <property type="project" value="TreeGrafter"/>
</dbReference>
<dbReference type="SUPFAM" id="SSF55811">
    <property type="entry name" value="Nudix"/>
    <property type="match status" value="1"/>
</dbReference>
<comment type="catalytic activity">
    <reaction evidence="1">
        <text>isopentenyl diphosphate = dimethylallyl diphosphate</text>
        <dbReference type="Rhea" id="RHEA:23284"/>
        <dbReference type="ChEBI" id="CHEBI:57623"/>
        <dbReference type="ChEBI" id="CHEBI:128769"/>
        <dbReference type="EC" id="5.3.3.2"/>
    </reaction>
</comment>
<keyword evidence="9" id="KW-0753">Steroid metabolism</keyword>
<keyword evidence="9" id="KW-0153">Cholesterol metabolism</keyword>
<dbReference type="PANTHER" id="PTHR10885">
    <property type="entry name" value="ISOPENTENYL-DIPHOSPHATE DELTA-ISOMERASE"/>
    <property type="match status" value="1"/>
</dbReference>
<dbReference type="InterPro" id="IPR015797">
    <property type="entry name" value="NUDIX_hydrolase-like_dom_sf"/>
</dbReference>
<dbReference type="PANTHER" id="PTHR10885:SF0">
    <property type="entry name" value="ISOPENTENYL-DIPHOSPHATE DELTA-ISOMERASE"/>
    <property type="match status" value="1"/>
</dbReference>
<dbReference type="CDD" id="cd02885">
    <property type="entry name" value="NUDIX_IPP_Isomerase"/>
    <property type="match status" value="1"/>
</dbReference>
<comment type="pathway">
    <text evidence="4">Isoprenoid biosynthesis; dimethylallyl diphosphate biosynthesis; dimethylallyl diphosphate from isopentenyl diphosphate: step 1/1.</text>
</comment>
<keyword evidence="9" id="KW-1207">Sterol metabolism</keyword>
<dbReference type="GO" id="GO:0046872">
    <property type="term" value="F:metal ion binding"/>
    <property type="evidence" value="ECO:0007669"/>
    <property type="project" value="UniProtKB-KW"/>
</dbReference>
<dbReference type="FunFam" id="3.90.79.10:FF:000012">
    <property type="entry name" value="Isopentenyl-diphosphate Delta-isomerase 1"/>
    <property type="match status" value="1"/>
</dbReference>
<dbReference type="VEuPathDB" id="VectorBase:PPAI002051"/>
<keyword evidence="10" id="KW-0460">Magnesium</keyword>
<dbReference type="GO" id="GO:0004452">
    <property type="term" value="F:isopentenyl-diphosphate delta-isomerase activity"/>
    <property type="evidence" value="ECO:0007669"/>
    <property type="project" value="UniProtKB-EC"/>
</dbReference>
<evidence type="ECO:0000256" key="4">
    <source>
        <dbReference type="ARBA" id="ARBA00004826"/>
    </source>
</evidence>
<proteinExistence type="inferred from homology"/>
<reference evidence="15" key="1">
    <citation type="submission" date="2022-08" db="UniProtKB">
        <authorList>
            <consortium name="EnsemblMetazoa"/>
        </authorList>
    </citation>
    <scope>IDENTIFICATION</scope>
    <source>
        <strain evidence="15">Israel</strain>
    </source>
</reference>
<dbReference type="GO" id="GO:0006695">
    <property type="term" value="P:cholesterol biosynthetic process"/>
    <property type="evidence" value="ECO:0007669"/>
    <property type="project" value="UniProtKB-KW"/>
</dbReference>
<evidence type="ECO:0000256" key="1">
    <source>
        <dbReference type="ARBA" id="ARBA00000374"/>
    </source>
</evidence>
<evidence type="ECO:0000256" key="5">
    <source>
        <dbReference type="ARBA" id="ARBA00007579"/>
    </source>
</evidence>
<protein>
    <recommendedName>
        <fullName evidence="6">isopentenyl-diphosphate Delta-isomerase</fullName>
        <ecNumber evidence="6">5.3.3.2</ecNumber>
    </recommendedName>
</protein>
<evidence type="ECO:0000256" key="8">
    <source>
        <dbReference type="ARBA" id="ARBA00022723"/>
    </source>
</evidence>
<comment type="similarity">
    <text evidence="5">Belongs to the IPP isomerase type 1 family.</text>
</comment>
<keyword evidence="7" id="KW-0444">Lipid biosynthesis</keyword>
<dbReference type="EMBL" id="AJVK01011091">
    <property type="status" value="NOT_ANNOTATED_CDS"/>
    <property type="molecule type" value="Genomic_DNA"/>
</dbReference>
<evidence type="ECO:0000256" key="2">
    <source>
        <dbReference type="ARBA" id="ARBA00001946"/>
    </source>
</evidence>
<dbReference type="InterPro" id="IPR000086">
    <property type="entry name" value="NUDIX_hydrolase_dom"/>
</dbReference>
<comment type="cofactor">
    <cofactor evidence="2">
        <name>Mg(2+)</name>
        <dbReference type="ChEBI" id="CHEBI:18420"/>
    </cofactor>
</comment>
<dbReference type="EnsemblMetazoa" id="PPAI002051-RA">
    <property type="protein sequence ID" value="PPAI002051-PA"/>
    <property type="gene ID" value="PPAI002051"/>
</dbReference>
<keyword evidence="8" id="KW-0479">Metal-binding</keyword>
<evidence type="ECO:0000256" key="11">
    <source>
        <dbReference type="ARBA" id="ARBA00022955"/>
    </source>
</evidence>
<keyword evidence="14" id="KW-0413">Isomerase</keyword>
<organism evidence="15 16">
    <name type="scientific">Phlebotomus papatasi</name>
    <name type="common">Sandfly</name>
    <dbReference type="NCBI Taxonomy" id="29031"/>
    <lineage>
        <taxon>Eukaryota</taxon>
        <taxon>Metazoa</taxon>
        <taxon>Ecdysozoa</taxon>
        <taxon>Arthropoda</taxon>
        <taxon>Hexapoda</taxon>
        <taxon>Insecta</taxon>
        <taxon>Pterygota</taxon>
        <taxon>Neoptera</taxon>
        <taxon>Endopterygota</taxon>
        <taxon>Diptera</taxon>
        <taxon>Nematocera</taxon>
        <taxon>Psychodoidea</taxon>
        <taxon>Psychodidae</taxon>
        <taxon>Phlebotomus</taxon>
        <taxon>Phlebotomus</taxon>
    </lineage>
</organism>
<evidence type="ECO:0000256" key="14">
    <source>
        <dbReference type="ARBA" id="ARBA00023235"/>
    </source>
</evidence>
<dbReference type="Gene3D" id="3.90.79.10">
    <property type="entry name" value="Nucleoside Triphosphate Pyrophosphohydrolase"/>
    <property type="match status" value="1"/>
</dbReference>
<comment type="function">
    <text evidence="3">Catalyzes the 1,3-allylic rearrangement of the homoallylic substrate isopentenyl (IPP) to its highly electrophilic allylic isomer, dimethylallyl diphosphate (DMAPP).</text>
</comment>
<dbReference type="VEuPathDB" id="VectorBase:PPAPM1_002990"/>
<dbReference type="Proteomes" id="UP000092462">
    <property type="component" value="Unassembled WGS sequence"/>
</dbReference>
<dbReference type="EC" id="5.3.3.2" evidence="6"/>
<evidence type="ECO:0000313" key="15">
    <source>
        <dbReference type="EnsemblMetazoa" id="PPAI002051-PA"/>
    </source>
</evidence>
<evidence type="ECO:0000313" key="16">
    <source>
        <dbReference type="Proteomes" id="UP000092462"/>
    </source>
</evidence>
<dbReference type="Pfam" id="PF00293">
    <property type="entry name" value="NUDIX"/>
    <property type="match status" value="1"/>
</dbReference>
<keyword evidence="16" id="KW-1185">Reference proteome</keyword>
<evidence type="ECO:0000256" key="13">
    <source>
        <dbReference type="ARBA" id="ARBA00023229"/>
    </source>
</evidence>
<dbReference type="GO" id="GO:0005737">
    <property type="term" value="C:cytoplasm"/>
    <property type="evidence" value="ECO:0007669"/>
    <property type="project" value="TreeGrafter"/>
</dbReference>
<keyword evidence="12" id="KW-0443">Lipid metabolism</keyword>
<sequence>MKNVGLFFSANFFESYFSTKIFSFLLVFKMYRRGFFNLAKVIRTYSVQTEAARAKQLQEVALNENCILVDINDRPLGMASKKDCHRVSLDGHVKLHRAFSVFLFNSSGDMLIQRRSKHKITFPDTYTNACCSHPLYDIEGERNELNALGIRRAAQRRLNYELGIPTTQIRPENFHYITRIHYEDIGNGIWGEHEIDYILILQKDVDIKPNPSEVSEIRFIRRNNLNREISLLDAPLTPWFQLILKHRLKIWWDNLKHLKKFEELDNIHRF</sequence>
<accession>A0A1B0D3X8</accession>
<evidence type="ECO:0000256" key="7">
    <source>
        <dbReference type="ARBA" id="ARBA00022516"/>
    </source>
</evidence>
<keyword evidence="9" id="KW-0756">Sterol biosynthesis</keyword>
<dbReference type="NCBIfam" id="TIGR02150">
    <property type="entry name" value="IPP_isom_1"/>
    <property type="match status" value="1"/>
</dbReference>
<dbReference type="PROSITE" id="PS51462">
    <property type="entry name" value="NUDIX"/>
    <property type="match status" value="1"/>
</dbReference>
<evidence type="ECO:0000256" key="3">
    <source>
        <dbReference type="ARBA" id="ARBA00003951"/>
    </source>
</evidence>
<keyword evidence="9" id="KW-0152">Cholesterol biosynthesis</keyword>
<evidence type="ECO:0000256" key="12">
    <source>
        <dbReference type="ARBA" id="ARBA00023098"/>
    </source>
</evidence>
<evidence type="ECO:0000256" key="9">
    <source>
        <dbReference type="ARBA" id="ARBA00022778"/>
    </source>
</evidence>